<evidence type="ECO:0000259" key="2">
    <source>
        <dbReference type="Pfam" id="PF13193"/>
    </source>
</evidence>
<dbReference type="InterPro" id="IPR010071">
    <property type="entry name" value="AA_adenyl_dom"/>
</dbReference>
<evidence type="ECO:0000259" key="1">
    <source>
        <dbReference type="Pfam" id="PF00501"/>
    </source>
</evidence>
<feature type="domain" description="AMP-binding enzyme C-terminal" evidence="2">
    <location>
        <begin position="423"/>
        <end position="498"/>
    </location>
</feature>
<dbReference type="InterPro" id="IPR045851">
    <property type="entry name" value="AMP-bd_C_sf"/>
</dbReference>
<dbReference type="SUPFAM" id="SSF56801">
    <property type="entry name" value="Acetyl-CoA synthetase-like"/>
    <property type="match status" value="1"/>
</dbReference>
<dbReference type="InterPro" id="IPR020845">
    <property type="entry name" value="AMP-binding_CS"/>
</dbReference>
<dbReference type="PROSITE" id="PS00455">
    <property type="entry name" value="AMP_BINDING"/>
    <property type="match status" value="1"/>
</dbReference>
<organism evidence="3 4">
    <name type="scientific">Xenorhabdus bovienii</name>
    <name type="common">Xenorhabdus nematophila subsp. bovienii</name>
    <dbReference type="NCBI Taxonomy" id="40576"/>
    <lineage>
        <taxon>Bacteria</taxon>
        <taxon>Pseudomonadati</taxon>
        <taxon>Pseudomonadota</taxon>
        <taxon>Gammaproteobacteria</taxon>
        <taxon>Enterobacterales</taxon>
        <taxon>Morganellaceae</taxon>
        <taxon>Xenorhabdus</taxon>
    </lineage>
</organism>
<dbReference type="PANTHER" id="PTHR45527:SF1">
    <property type="entry name" value="FATTY ACID SYNTHASE"/>
    <property type="match status" value="1"/>
</dbReference>
<comment type="caution">
    <text evidence="3">The sequence shown here is derived from an EMBL/GenBank/DDBJ whole genome shotgun (WGS) entry which is preliminary data.</text>
</comment>
<accession>A0AAJ1J657</accession>
<dbReference type="Gene3D" id="3.40.50.12780">
    <property type="entry name" value="N-terminal domain of ligase-like"/>
    <property type="match status" value="1"/>
</dbReference>
<proteinExistence type="predicted"/>
<dbReference type="InterPro" id="IPR042099">
    <property type="entry name" value="ANL_N_sf"/>
</dbReference>
<dbReference type="NCBIfam" id="TIGR01733">
    <property type="entry name" value="AA-adenyl-dom"/>
    <property type="match status" value="1"/>
</dbReference>
<reference evidence="3" key="1">
    <citation type="submission" date="2021-08" db="EMBL/GenBank/DDBJ databases">
        <authorList>
            <person name="Papudeshi B."/>
            <person name="Bashey-Visser F."/>
        </authorList>
    </citation>
    <scope>NUCLEOTIDE SEQUENCE</scope>
    <source>
        <strain evidence="3">MC_266_E_2016</strain>
    </source>
</reference>
<dbReference type="GO" id="GO:0044550">
    <property type="term" value="P:secondary metabolite biosynthetic process"/>
    <property type="evidence" value="ECO:0007669"/>
    <property type="project" value="TreeGrafter"/>
</dbReference>
<evidence type="ECO:0000313" key="4">
    <source>
        <dbReference type="Proteomes" id="UP001222434"/>
    </source>
</evidence>
<dbReference type="InterPro" id="IPR025110">
    <property type="entry name" value="AMP-bd_C"/>
</dbReference>
<dbReference type="RefSeq" id="WP_274712034.1">
    <property type="nucleotide sequence ID" value="NZ_JAILSO010000015.1"/>
</dbReference>
<dbReference type="AlphaFoldDB" id="A0AAJ1J657"/>
<dbReference type="Gene3D" id="3.30.300.30">
    <property type="match status" value="1"/>
</dbReference>
<feature type="domain" description="AMP-dependent synthetase/ligase" evidence="1">
    <location>
        <begin position="18"/>
        <end position="365"/>
    </location>
</feature>
<dbReference type="PANTHER" id="PTHR45527">
    <property type="entry name" value="NONRIBOSOMAL PEPTIDE SYNTHETASE"/>
    <property type="match status" value="1"/>
</dbReference>
<evidence type="ECO:0000313" key="3">
    <source>
        <dbReference type="EMBL" id="MDE1477855.1"/>
    </source>
</evidence>
<dbReference type="GO" id="GO:0043041">
    <property type="term" value="P:amino acid activation for nonribosomal peptide biosynthetic process"/>
    <property type="evidence" value="ECO:0007669"/>
    <property type="project" value="TreeGrafter"/>
</dbReference>
<dbReference type="Pfam" id="PF00501">
    <property type="entry name" value="AMP-binding"/>
    <property type="match status" value="1"/>
</dbReference>
<dbReference type="GO" id="GO:0005737">
    <property type="term" value="C:cytoplasm"/>
    <property type="evidence" value="ECO:0007669"/>
    <property type="project" value="TreeGrafter"/>
</dbReference>
<dbReference type="InterPro" id="IPR000873">
    <property type="entry name" value="AMP-dep_synth/lig_dom"/>
</dbReference>
<name>A0AAJ1J657_XENBV</name>
<reference evidence="3" key="2">
    <citation type="journal article" date="2022" name="J. Evol. Biol.">
        <title>Pre- and post-association barriers to host switching in sympatric mutualists.</title>
        <authorList>
            <person name="Dinges Z.M."/>
            <person name="Phillips R.K."/>
            <person name="Lively C.M."/>
            <person name="Bashey F."/>
        </authorList>
    </citation>
    <scope>NUCLEOTIDE SEQUENCE</scope>
    <source>
        <strain evidence="3">MC_266_E_2016</strain>
    </source>
</reference>
<protein>
    <submittedName>
        <fullName evidence="3">Amino acid adenylation domain-containing protein</fullName>
    </submittedName>
</protein>
<dbReference type="Pfam" id="PF13193">
    <property type="entry name" value="AMP-binding_C"/>
    <property type="match status" value="1"/>
</dbReference>
<dbReference type="GO" id="GO:0031177">
    <property type="term" value="F:phosphopantetheine binding"/>
    <property type="evidence" value="ECO:0007669"/>
    <property type="project" value="TreeGrafter"/>
</dbReference>
<dbReference type="Proteomes" id="UP001222434">
    <property type="component" value="Unassembled WGS sequence"/>
</dbReference>
<sequence length="509" mass="57909">MVQTRSTTHRQTTMLHRFFDAAEKYPTQIAVKDSQKQVNYRDLQSWVINIANVLRTRNVSPGDRVAVELPPSTELIAALFAIQYVGAAYVPIDPKAPHERNQIILDDANPALIISDIHSTCHHGYKTDNIHSMLYDSPGKLIHNESTLQGIAYVIYTSGTTGRPKGVPITHDNLLALFNATETFYHFHEKDTVLLYHSYAFDFSVWEIWSALAYGGRLLIPDEETRVTPAKLTKLIKDEYVTLLNQTPTAFSVNAKWLCQLKPCDLSLRFIIFGGERLNFQILKNWHQHFGLTSPLLVNMYGITETTIHASWHVINENDLKFSESNIGKVLPGFDYIIQPFNNNEINDNSGELLLSGAQVTIGYLNINNKSSEKFIWLEQNGVSQRYYRTGDVVQHNTHGELVYLGRCDQQVKINGYRIETGEIESVLAQYEGIDDISVIASHSDIYGHQLICFFTSSTSPEETIEKLKCLARDTLPIYMRPIRYRKLDIMPKTVNGKVDKRNIIKSLE</sequence>
<dbReference type="EMBL" id="JAILSO010000015">
    <property type="protein sequence ID" value="MDE1477855.1"/>
    <property type="molecule type" value="Genomic_DNA"/>
</dbReference>
<gene>
    <name evidence="3" type="ORF">KKJ01_06265</name>
</gene>